<dbReference type="RefSeq" id="WP_148811628.1">
    <property type="nucleotide sequence ID" value="NZ_VSZI01000001.1"/>
</dbReference>
<evidence type="ECO:0000313" key="5">
    <source>
        <dbReference type="Proteomes" id="UP000324726"/>
    </source>
</evidence>
<evidence type="ECO:0000256" key="2">
    <source>
        <dbReference type="SAM" id="Phobius"/>
    </source>
</evidence>
<organism evidence="4 5">
    <name type="scientific">Corynebacterium urealyticum</name>
    <dbReference type="NCBI Taxonomy" id="43771"/>
    <lineage>
        <taxon>Bacteria</taxon>
        <taxon>Bacillati</taxon>
        <taxon>Actinomycetota</taxon>
        <taxon>Actinomycetes</taxon>
        <taxon>Mycobacteriales</taxon>
        <taxon>Corynebacteriaceae</taxon>
        <taxon>Corynebacterium</taxon>
    </lineage>
</organism>
<evidence type="ECO:0000256" key="3">
    <source>
        <dbReference type="SAM" id="SignalP"/>
    </source>
</evidence>
<proteinExistence type="predicted"/>
<accession>A0A5D4FXD2</accession>
<protein>
    <recommendedName>
        <fullName evidence="6">Secreted protein</fullName>
    </recommendedName>
</protein>
<gene>
    <name evidence="4" type="ORF">FYJ87_02850</name>
</gene>
<feature type="compositionally biased region" description="Low complexity" evidence="1">
    <location>
        <begin position="28"/>
        <end position="41"/>
    </location>
</feature>
<comment type="caution">
    <text evidence="4">The sequence shown here is derived from an EMBL/GenBank/DDBJ whole genome shotgun (WGS) entry which is preliminary data.</text>
</comment>
<keyword evidence="3" id="KW-0732">Signal</keyword>
<feature type="region of interest" description="Disordered" evidence="1">
    <location>
        <begin position="28"/>
        <end position="124"/>
    </location>
</feature>
<dbReference type="AlphaFoldDB" id="A0A5D4FXD2"/>
<reference evidence="4 5" key="1">
    <citation type="submission" date="2019-08" db="EMBL/GenBank/DDBJ databases">
        <title>Draft genome of C. urealyticum strain VH4248.</title>
        <authorList>
            <person name="Navas J."/>
        </authorList>
    </citation>
    <scope>NUCLEOTIDE SEQUENCE [LARGE SCALE GENOMIC DNA]</scope>
    <source>
        <strain evidence="4 5">VH4248</strain>
    </source>
</reference>
<keyword evidence="2" id="KW-1133">Transmembrane helix</keyword>
<feature type="transmembrane region" description="Helical" evidence="2">
    <location>
        <begin position="262"/>
        <end position="283"/>
    </location>
</feature>
<evidence type="ECO:0008006" key="6">
    <source>
        <dbReference type="Google" id="ProtNLM"/>
    </source>
</evidence>
<feature type="chain" id="PRO_5022702159" description="Secreted protein" evidence="3">
    <location>
        <begin position="28"/>
        <end position="289"/>
    </location>
</feature>
<keyword evidence="2" id="KW-0472">Membrane</keyword>
<feature type="compositionally biased region" description="Polar residues" evidence="1">
    <location>
        <begin position="42"/>
        <end position="53"/>
    </location>
</feature>
<name>A0A5D4FXD2_9CORY</name>
<feature type="signal peptide" evidence="3">
    <location>
        <begin position="1"/>
        <end position="27"/>
    </location>
</feature>
<keyword evidence="2" id="KW-0812">Transmembrane</keyword>
<evidence type="ECO:0000256" key="1">
    <source>
        <dbReference type="SAM" id="MobiDB-lite"/>
    </source>
</evidence>
<evidence type="ECO:0000313" key="4">
    <source>
        <dbReference type="EMBL" id="TYR19949.1"/>
    </source>
</evidence>
<dbReference type="EMBL" id="VSZI01000001">
    <property type="protein sequence ID" value="TYR19949.1"/>
    <property type="molecule type" value="Genomic_DNA"/>
</dbReference>
<feature type="region of interest" description="Disordered" evidence="1">
    <location>
        <begin position="201"/>
        <end position="227"/>
    </location>
</feature>
<sequence>MKRFPRTLTAAVMAGALAVGGATVAQAQDASAASAETQTQERTNWPESFTSTDGVEYFKNENDNGYASKPEFGEPVKATPEQADAMLTEAGVAKTAPQPETPEVDESDIPAPATKQDSEGNTWYQHKDGEIYVKDRNDWNAPVTDELRNAYYEAFPDAKPDAPENPGSSDSDKKKLAWLALPAALIIGGIVWHLMKDGKTYTPDESRKNQDPTAEEKAASDKMLGENKDEVIAQGGQLAEGAQGADAAATDRGIAAETGSNAAARGLAALAVVAMVAAGAFAASRKLFA</sequence>
<feature type="transmembrane region" description="Helical" evidence="2">
    <location>
        <begin position="176"/>
        <end position="195"/>
    </location>
</feature>
<dbReference type="Proteomes" id="UP000324726">
    <property type="component" value="Unassembled WGS sequence"/>
</dbReference>